<dbReference type="Pfam" id="PF05139">
    <property type="entry name" value="Erythro_esteras"/>
    <property type="match status" value="1"/>
</dbReference>
<dbReference type="Gene3D" id="1.20.1440.30">
    <property type="entry name" value="Biosynthetic Protein domain"/>
    <property type="match status" value="1"/>
</dbReference>
<keyword evidence="3" id="KW-1185">Reference proteome</keyword>
<dbReference type="Gene3D" id="3.40.1660.10">
    <property type="entry name" value="EreA-like (biosynthetic domain)"/>
    <property type="match status" value="1"/>
</dbReference>
<dbReference type="EMBL" id="WSZK01000018">
    <property type="protein sequence ID" value="MWG35239.1"/>
    <property type="molecule type" value="Genomic_DNA"/>
</dbReference>
<proteinExistence type="predicted"/>
<reference evidence="2 3" key="1">
    <citation type="submission" date="2019-12" db="EMBL/GenBank/DDBJ databases">
        <title>Halocatena pleomorpha gen. nov. sp. nov., an extremely halophilic archaeon of family Halobacteriaceae isolated from saltpan soil.</title>
        <authorList>
            <person name="Pal Y."/>
            <person name="Verma A."/>
            <person name="Krishnamurthi S."/>
            <person name="Kumar P."/>
        </authorList>
    </citation>
    <scope>NUCLEOTIDE SEQUENCE [LARGE SCALE GENOMIC DNA]</scope>
    <source>
        <strain evidence="2 3">JCM 16495</strain>
    </source>
</reference>
<organism evidence="2 3">
    <name type="scientific">Halomarina oriensis</name>
    <dbReference type="NCBI Taxonomy" id="671145"/>
    <lineage>
        <taxon>Archaea</taxon>
        <taxon>Methanobacteriati</taxon>
        <taxon>Methanobacteriota</taxon>
        <taxon>Stenosarchaea group</taxon>
        <taxon>Halobacteria</taxon>
        <taxon>Halobacteriales</taxon>
        <taxon>Natronomonadaceae</taxon>
        <taxon>Halomarina</taxon>
    </lineage>
</organism>
<dbReference type="CDD" id="cd14728">
    <property type="entry name" value="Ere-like"/>
    <property type="match status" value="1"/>
</dbReference>
<sequence>MTHDTTDDASNSTDRTETENLADRLRCSITELVTTDPTADHADLHPVGDALADARIVGLGEATHGTREFFQLKHRIVRSLVEEQGLRLFAMEANLPETTALNDYVVYGEGDPAAALDGTHFWTWTTEAVLALVEWLREFNEGRPLDSRVRFHGIDAQYTTGAVEYLDEFLAVADPDLREEVGDDLAATDDSGNITDQYTSDHAPEATERLLDRLETAFEERSETFVSATSARETAMARRCLRVVEQTRERRVARETDGMEAAMLVRDEAMAENLAWALDHTGRDRAALWAHDAHVCRTENIGARVDPAPSLGSHLAERYGDDYYALGFDFLGGPFRAIGIELTPESELSTWSLDEPPADSVTRLFAATGSRFAFLDFDAMGGDERLAEWFAEPRAKRELGAVYYGSDGPSESEDDGQDAHNAVRVLPDAFDGILFVRETTPSRGLSDSDD</sequence>
<dbReference type="GO" id="GO:0046677">
    <property type="term" value="P:response to antibiotic"/>
    <property type="evidence" value="ECO:0007669"/>
    <property type="project" value="InterPro"/>
</dbReference>
<dbReference type="InterPro" id="IPR007815">
    <property type="entry name" value="Emycin_Estase"/>
</dbReference>
<evidence type="ECO:0000313" key="2">
    <source>
        <dbReference type="EMBL" id="MWG35239.1"/>
    </source>
</evidence>
<evidence type="ECO:0000256" key="1">
    <source>
        <dbReference type="SAM" id="MobiDB-lite"/>
    </source>
</evidence>
<dbReference type="PANTHER" id="PTHR31299:SF0">
    <property type="entry name" value="ESTERASE, PUTATIVE (AFU_ORTHOLOGUE AFUA_1G05850)-RELATED"/>
    <property type="match status" value="1"/>
</dbReference>
<dbReference type="OrthoDB" id="260438at2157"/>
<dbReference type="InterPro" id="IPR014622">
    <property type="entry name" value="UCP036794_erythomycin"/>
</dbReference>
<name>A0A6B0GNZ1_9EURY</name>
<feature type="region of interest" description="Disordered" evidence="1">
    <location>
        <begin position="1"/>
        <end position="20"/>
    </location>
</feature>
<dbReference type="PANTHER" id="PTHR31299">
    <property type="entry name" value="ESTERASE, PUTATIVE (AFU_ORTHOLOGUE AFUA_1G05850)-RELATED"/>
    <property type="match status" value="1"/>
</dbReference>
<dbReference type="SUPFAM" id="SSF159501">
    <property type="entry name" value="EreA/ChaN-like"/>
    <property type="match status" value="1"/>
</dbReference>
<comment type="caution">
    <text evidence="2">The sequence shown here is derived from an EMBL/GenBank/DDBJ whole genome shotgun (WGS) entry which is preliminary data.</text>
</comment>
<dbReference type="PIRSF" id="PIRSF036794">
    <property type="entry name" value="UCP_erythr_ester"/>
    <property type="match status" value="1"/>
</dbReference>
<dbReference type="RefSeq" id="WP_158204922.1">
    <property type="nucleotide sequence ID" value="NZ_WSZK01000018.1"/>
</dbReference>
<protein>
    <submittedName>
        <fullName evidence="2">Succinoglycan biosynthesis</fullName>
    </submittedName>
</protein>
<accession>A0A6B0GNZ1</accession>
<gene>
    <name evidence="2" type="ORF">GQS65_12200</name>
</gene>
<dbReference type="InterPro" id="IPR052036">
    <property type="entry name" value="Hydrolase/PRTase-associated"/>
</dbReference>
<dbReference type="Gene3D" id="3.30.1870.10">
    <property type="entry name" value="EreA-like, domain 2"/>
    <property type="match status" value="1"/>
</dbReference>
<dbReference type="Proteomes" id="UP000451471">
    <property type="component" value="Unassembled WGS sequence"/>
</dbReference>
<evidence type="ECO:0000313" key="3">
    <source>
        <dbReference type="Proteomes" id="UP000451471"/>
    </source>
</evidence>
<dbReference type="AlphaFoldDB" id="A0A6B0GNZ1"/>